<proteinExistence type="inferred from homology"/>
<dbReference type="AlphaFoldDB" id="A0A0R2SAK2"/>
<evidence type="ECO:0000256" key="2">
    <source>
        <dbReference type="ARBA" id="ARBA00023002"/>
    </source>
</evidence>
<evidence type="ECO:0000313" key="6">
    <source>
        <dbReference type="Proteomes" id="UP000051934"/>
    </source>
</evidence>
<dbReference type="PRINTS" id="PR00080">
    <property type="entry name" value="SDRFAMILY"/>
</dbReference>
<evidence type="ECO:0000256" key="1">
    <source>
        <dbReference type="ARBA" id="ARBA00006484"/>
    </source>
</evidence>
<comment type="caution">
    <text evidence="5">The sequence shown here is derived from an EMBL/GenBank/DDBJ whole genome shotgun (WGS) entry which is preliminary data.</text>
</comment>
<name>A0A0R2SAK2_9GAMM</name>
<dbReference type="Gene3D" id="3.40.50.720">
    <property type="entry name" value="NAD(P)-binding Rossmann-like Domain"/>
    <property type="match status" value="2"/>
</dbReference>
<dbReference type="PANTHER" id="PTHR45024:SF2">
    <property type="entry name" value="SCP2 DOMAIN-CONTAINING PROTEIN"/>
    <property type="match status" value="1"/>
</dbReference>
<keyword evidence="2" id="KW-0560">Oxidoreductase</keyword>
<evidence type="ECO:0000256" key="3">
    <source>
        <dbReference type="RuleBase" id="RU000363"/>
    </source>
</evidence>
<dbReference type="PROSITE" id="PS00061">
    <property type="entry name" value="ADH_SHORT"/>
    <property type="match status" value="1"/>
</dbReference>
<dbReference type="PRINTS" id="PR00081">
    <property type="entry name" value="GDHRDH"/>
</dbReference>
<dbReference type="InterPro" id="IPR057326">
    <property type="entry name" value="KR_dom"/>
</dbReference>
<dbReference type="InterPro" id="IPR020904">
    <property type="entry name" value="Sc_DH/Rdtase_CS"/>
</dbReference>
<gene>
    <name evidence="5" type="ORF">ABR69_07205</name>
</gene>
<dbReference type="PANTHER" id="PTHR45024">
    <property type="entry name" value="DEHYDROGENASES, SHORT CHAIN"/>
    <property type="match status" value="1"/>
</dbReference>
<dbReference type="SMART" id="SM00822">
    <property type="entry name" value="PKS_KR"/>
    <property type="match status" value="1"/>
</dbReference>
<dbReference type="Proteomes" id="UP000051934">
    <property type="component" value="Unassembled WGS sequence"/>
</dbReference>
<feature type="domain" description="Ketoreductase" evidence="4">
    <location>
        <begin position="8"/>
        <end position="199"/>
    </location>
</feature>
<dbReference type="EMBL" id="LIBB01000118">
    <property type="protein sequence ID" value="KRO71925.1"/>
    <property type="molecule type" value="Genomic_DNA"/>
</dbReference>
<dbReference type="Pfam" id="PF00106">
    <property type="entry name" value="adh_short"/>
    <property type="match status" value="1"/>
</dbReference>
<dbReference type="InterPro" id="IPR002347">
    <property type="entry name" value="SDR_fam"/>
</dbReference>
<protein>
    <recommendedName>
        <fullName evidence="4">Ketoreductase domain-containing protein</fullName>
    </recommendedName>
</protein>
<accession>A0A0R2SAK2</accession>
<dbReference type="SUPFAM" id="SSF51735">
    <property type="entry name" value="NAD(P)-binding Rossmann-fold domains"/>
    <property type="match status" value="1"/>
</dbReference>
<evidence type="ECO:0000259" key="4">
    <source>
        <dbReference type="SMART" id="SM00822"/>
    </source>
</evidence>
<dbReference type="InterPro" id="IPR036291">
    <property type="entry name" value="NAD(P)-bd_dom_sf"/>
</dbReference>
<reference evidence="5 6" key="1">
    <citation type="submission" date="2015-10" db="EMBL/GenBank/DDBJ databases">
        <title>Metagenome-Assembled Genomes uncover a global brackish microbiome.</title>
        <authorList>
            <person name="Hugerth L.W."/>
            <person name="Larsson J."/>
            <person name="Alneberg J."/>
            <person name="Lindh M.V."/>
            <person name="Legrand C."/>
            <person name="Pinhassi J."/>
            <person name="Andersson A.F."/>
        </authorList>
    </citation>
    <scope>NUCLEOTIDE SEQUENCE [LARGE SCALE GENOMIC DNA]</scope>
    <source>
        <strain evidence="5">BACL4 MAG-120507-bin80</strain>
    </source>
</reference>
<evidence type="ECO:0000313" key="5">
    <source>
        <dbReference type="EMBL" id="KRO71925.1"/>
    </source>
</evidence>
<organism evidence="5 6">
    <name type="scientific">OM182 bacterium BACL3 MAG-120507-bin80</name>
    <dbReference type="NCBI Taxonomy" id="1655577"/>
    <lineage>
        <taxon>Bacteria</taxon>
        <taxon>Pseudomonadati</taxon>
        <taxon>Pseudomonadota</taxon>
        <taxon>Gammaproteobacteria</taxon>
        <taxon>OMG group</taxon>
        <taxon>OM182 clade</taxon>
    </lineage>
</organism>
<comment type="similarity">
    <text evidence="1 3">Belongs to the short-chain dehydrogenases/reductases (SDR) family.</text>
</comment>
<dbReference type="GO" id="GO:0016491">
    <property type="term" value="F:oxidoreductase activity"/>
    <property type="evidence" value="ECO:0007669"/>
    <property type="project" value="UniProtKB-KW"/>
</dbReference>
<dbReference type="InterPro" id="IPR051687">
    <property type="entry name" value="Peroxisomal_Beta-Oxidation"/>
</dbReference>
<sequence>MTIGFEGRVAIVTGAGGGLGRQHALELGRRGAKVVVNDLGGSVDGSGGSASAAELVAQEIIAAGGEAIANGASVTDLASVQSMVDEVMAKWGRIDILVNNAGILRDRTFSKLELENWHAVIDVHLTGSLNATKCVWPIMVEQGYGRIVMTTSTSGLFGNFGQSNYGAAKLGLVGFMNTLRLEGAKYGVFTNAIAPIAATRMTEELPGFEDSAEKLAPELVTPAVVYLCSDKAPNGRIIQAAGGRYYSADVRENEGVNLGLGASVEDIEANIDTILDMTSSKGVIERTHHR</sequence>